<dbReference type="EMBL" id="NAJM01000040">
    <property type="protein sequence ID" value="RVX68180.1"/>
    <property type="molecule type" value="Genomic_DNA"/>
</dbReference>
<dbReference type="PANTHER" id="PTHR48022:SF11">
    <property type="entry name" value="MONOSACCHARIDE TRANSPORTER (HXT8), PUTATIVE (AFU_ORTHOLOGUE AFUA_2G08120)-RELATED"/>
    <property type="match status" value="1"/>
</dbReference>
<feature type="transmembrane region" description="Helical" evidence="7">
    <location>
        <begin position="279"/>
        <end position="304"/>
    </location>
</feature>
<dbReference type="InterPro" id="IPR005828">
    <property type="entry name" value="MFS_sugar_transport-like"/>
</dbReference>
<keyword evidence="4 7" id="KW-0812">Transmembrane</keyword>
<feature type="transmembrane region" description="Helical" evidence="7">
    <location>
        <begin position="354"/>
        <end position="376"/>
    </location>
</feature>
<name>A0A438MZ18_EXOME</name>
<evidence type="ECO:0000313" key="10">
    <source>
        <dbReference type="Proteomes" id="UP000288859"/>
    </source>
</evidence>
<dbReference type="InterPro" id="IPR050360">
    <property type="entry name" value="MFS_Sugar_Transporters"/>
</dbReference>
<dbReference type="AlphaFoldDB" id="A0A438MZ18"/>
<reference evidence="9 10" key="1">
    <citation type="submission" date="2017-03" db="EMBL/GenBank/DDBJ databases">
        <title>Genomes of endolithic fungi from Antarctica.</title>
        <authorList>
            <person name="Coleine C."/>
            <person name="Masonjones S."/>
            <person name="Stajich J.E."/>
        </authorList>
    </citation>
    <scope>NUCLEOTIDE SEQUENCE [LARGE SCALE GENOMIC DNA]</scope>
    <source>
        <strain evidence="9 10">CCFEE 6314</strain>
    </source>
</reference>
<evidence type="ECO:0000256" key="4">
    <source>
        <dbReference type="ARBA" id="ARBA00022692"/>
    </source>
</evidence>
<feature type="domain" description="Major facilitator superfamily (MFS) profile" evidence="8">
    <location>
        <begin position="11"/>
        <end position="407"/>
    </location>
</feature>
<comment type="caution">
    <text evidence="9">The sequence shown here is derived from an EMBL/GenBank/DDBJ whole genome shotgun (WGS) entry which is preliminary data.</text>
</comment>
<feature type="transmembrane region" description="Helical" evidence="7">
    <location>
        <begin position="382"/>
        <end position="403"/>
    </location>
</feature>
<dbReference type="PROSITE" id="PS00217">
    <property type="entry name" value="SUGAR_TRANSPORT_2"/>
    <property type="match status" value="1"/>
</dbReference>
<evidence type="ECO:0000256" key="1">
    <source>
        <dbReference type="ARBA" id="ARBA00004141"/>
    </source>
</evidence>
<dbReference type="PROSITE" id="PS50850">
    <property type="entry name" value="MFS"/>
    <property type="match status" value="1"/>
</dbReference>
<gene>
    <name evidence="9" type="ORF">B0A52_08688</name>
</gene>
<evidence type="ECO:0000256" key="2">
    <source>
        <dbReference type="ARBA" id="ARBA00010992"/>
    </source>
</evidence>
<feature type="transmembrane region" description="Helical" evidence="7">
    <location>
        <begin position="111"/>
        <end position="130"/>
    </location>
</feature>
<protein>
    <recommendedName>
        <fullName evidence="8">Major facilitator superfamily (MFS) profile domain-containing protein</fullName>
    </recommendedName>
</protein>
<organism evidence="9 10">
    <name type="scientific">Exophiala mesophila</name>
    <name type="common">Black yeast-like fungus</name>
    <dbReference type="NCBI Taxonomy" id="212818"/>
    <lineage>
        <taxon>Eukaryota</taxon>
        <taxon>Fungi</taxon>
        <taxon>Dikarya</taxon>
        <taxon>Ascomycota</taxon>
        <taxon>Pezizomycotina</taxon>
        <taxon>Eurotiomycetes</taxon>
        <taxon>Chaetothyriomycetidae</taxon>
        <taxon>Chaetothyriales</taxon>
        <taxon>Herpotrichiellaceae</taxon>
        <taxon>Exophiala</taxon>
    </lineage>
</organism>
<evidence type="ECO:0000256" key="6">
    <source>
        <dbReference type="ARBA" id="ARBA00023136"/>
    </source>
</evidence>
<dbReference type="VEuPathDB" id="FungiDB:PV10_09182"/>
<dbReference type="InterPro" id="IPR005829">
    <property type="entry name" value="Sugar_transporter_CS"/>
</dbReference>
<comment type="similarity">
    <text evidence="2">Belongs to the major facilitator superfamily. Sugar transporter (TC 2.A.1.1) family.</text>
</comment>
<evidence type="ECO:0000259" key="8">
    <source>
        <dbReference type="PROSITE" id="PS50850"/>
    </source>
</evidence>
<feature type="transmembrane region" description="Helical" evidence="7">
    <location>
        <begin position="246"/>
        <end position="267"/>
    </location>
</feature>
<dbReference type="GO" id="GO:0005351">
    <property type="term" value="F:carbohydrate:proton symporter activity"/>
    <property type="evidence" value="ECO:0007669"/>
    <property type="project" value="TreeGrafter"/>
</dbReference>
<evidence type="ECO:0000256" key="3">
    <source>
        <dbReference type="ARBA" id="ARBA00022448"/>
    </source>
</evidence>
<dbReference type="SUPFAM" id="SSF103473">
    <property type="entry name" value="MFS general substrate transporter"/>
    <property type="match status" value="1"/>
</dbReference>
<dbReference type="Gene3D" id="1.20.1250.20">
    <property type="entry name" value="MFS general substrate transporter like domains"/>
    <property type="match status" value="2"/>
</dbReference>
<feature type="transmembrane region" description="Helical" evidence="7">
    <location>
        <begin position="210"/>
        <end position="240"/>
    </location>
</feature>
<proteinExistence type="inferred from homology"/>
<dbReference type="PANTHER" id="PTHR48022">
    <property type="entry name" value="PLASTIDIC GLUCOSE TRANSPORTER 4"/>
    <property type="match status" value="1"/>
</dbReference>
<evidence type="ECO:0000256" key="7">
    <source>
        <dbReference type="SAM" id="Phobius"/>
    </source>
</evidence>
<keyword evidence="5 7" id="KW-1133">Transmembrane helix</keyword>
<dbReference type="Pfam" id="PF00083">
    <property type="entry name" value="Sugar_tr"/>
    <property type="match status" value="2"/>
</dbReference>
<dbReference type="InterPro" id="IPR003663">
    <property type="entry name" value="Sugar/inositol_transpt"/>
</dbReference>
<comment type="subcellular location">
    <subcellularLocation>
        <location evidence="1">Membrane</location>
        <topology evidence="1">Multi-pass membrane protein</topology>
    </subcellularLocation>
</comment>
<feature type="transmembrane region" description="Helical" evidence="7">
    <location>
        <begin position="84"/>
        <end position="105"/>
    </location>
</feature>
<keyword evidence="3" id="KW-0813">Transport</keyword>
<feature type="transmembrane region" description="Helical" evidence="7">
    <location>
        <begin position="53"/>
        <end position="75"/>
    </location>
</feature>
<dbReference type="OrthoDB" id="6612291at2759"/>
<sequence>MAKLTIYNVAICLTVGWGGYSYGFGFAVFVSSLGQPSFYEYFKLDLTILQSNLIGAINALFNLGLAIGAITQGWLADRLGRKKAFYLAATCSLVGAALITGAVVIEMLIVMRLLHGFGLGMLICLVPLYLTEVSPARYRGFLSGFTTLSFGHNAEAWTIIKRLHQSATDPDDSFAHAELTQIVRQVEFDKENKVGYIDMFKKPSWRRRSILAMFIQFAAQSTGILGIANFITIILGSLGLTGVMPLLVYALFTTVGTIFVFVAISIVDKMGRRTMFHSVLTFSILDQVIGFPTMAACLLIEGVLQSRYLGSDNQAGLAACVAFMFIYLVCFQFVDAPAFIYVSEIFPTAIRAKGNSLGFFAYFVGAITYTTPAALAFKNIAWRMYLIYMGLCLISMVIVYFYVPETKQLPVEEIGALFGDEVVVHLTADGHGIVEDGKEVQIEEREDITREEKA</sequence>
<dbReference type="InterPro" id="IPR020846">
    <property type="entry name" value="MFS_dom"/>
</dbReference>
<dbReference type="PRINTS" id="PR00171">
    <property type="entry name" value="SUGRTRNSPORT"/>
</dbReference>
<dbReference type="InterPro" id="IPR036259">
    <property type="entry name" value="MFS_trans_sf"/>
</dbReference>
<dbReference type="Proteomes" id="UP000288859">
    <property type="component" value="Unassembled WGS sequence"/>
</dbReference>
<evidence type="ECO:0000313" key="9">
    <source>
        <dbReference type="EMBL" id="RVX68180.1"/>
    </source>
</evidence>
<keyword evidence="6 7" id="KW-0472">Membrane</keyword>
<feature type="transmembrane region" description="Helical" evidence="7">
    <location>
        <begin position="316"/>
        <end position="342"/>
    </location>
</feature>
<feature type="transmembrane region" description="Helical" evidence="7">
    <location>
        <begin position="7"/>
        <end position="33"/>
    </location>
</feature>
<accession>A0A438MZ18</accession>
<evidence type="ECO:0000256" key="5">
    <source>
        <dbReference type="ARBA" id="ARBA00022989"/>
    </source>
</evidence>
<dbReference type="GO" id="GO:0016020">
    <property type="term" value="C:membrane"/>
    <property type="evidence" value="ECO:0007669"/>
    <property type="project" value="UniProtKB-SubCell"/>
</dbReference>